<evidence type="ECO:0000313" key="2">
    <source>
        <dbReference type="EMBL" id="GES79147.1"/>
    </source>
</evidence>
<name>A0A2Z6S3F6_9GLOM</name>
<reference evidence="2" key="2">
    <citation type="submission" date="2019-10" db="EMBL/GenBank/DDBJ databases">
        <title>Conservation and host-specific expression of non-tandemly repeated heterogenous ribosome RNA gene in arbuscular mycorrhizal fungi.</title>
        <authorList>
            <person name="Maeda T."/>
            <person name="Kobayashi Y."/>
            <person name="Nakagawa T."/>
            <person name="Ezawa T."/>
            <person name="Yamaguchi K."/>
            <person name="Bino T."/>
            <person name="Nishimoto Y."/>
            <person name="Shigenobu S."/>
            <person name="Kawaguchi M."/>
        </authorList>
    </citation>
    <scope>NUCLEOTIDE SEQUENCE</scope>
    <source>
        <strain evidence="2">HR1</strain>
    </source>
</reference>
<evidence type="ECO:0000313" key="1">
    <source>
        <dbReference type="EMBL" id="GBC03630.1"/>
    </source>
</evidence>
<dbReference type="AlphaFoldDB" id="A0A2Z6S3F6"/>
<dbReference type="Proteomes" id="UP000615446">
    <property type="component" value="Unassembled WGS sequence"/>
</dbReference>
<accession>A0A2Z6S3F6</accession>
<proteinExistence type="predicted"/>
<evidence type="ECO:0000313" key="3">
    <source>
        <dbReference type="Proteomes" id="UP000247702"/>
    </source>
</evidence>
<evidence type="ECO:0008006" key="4">
    <source>
        <dbReference type="Google" id="ProtNLM"/>
    </source>
</evidence>
<comment type="caution">
    <text evidence="1">The sequence shown here is derived from an EMBL/GenBank/DDBJ whole genome shotgun (WGS) entry which is preliminary data.</text>
</comment>
<gene>
    <name evidence="2" type="ORF">RCL2_000646100</name>
    <name evidence="1" type="ORF">RclHR1_05220007</name>
</gene>
<protein>
    <recommendedName>
        <fullName evidence="4">F-box domain-containing protein</fullName>
    </recommendedName>
</protein>
<dbReference type="OrthoDB" id="1107553at2759"/>
<dbReference type="EMBL" id="BLAL01000043">
    <property type="protein sequence ID" value="GES79147.1"/>
    <property type="molecule type" value="Genomic_DNA"/>
</dbReference>
<dbReference type="InterPro" id="IPR036047">
    <property type="entry name" value="F-box-like_dom_sf"/>
</dbReference>
<dbReference type="SUPFAM" id="SSF81383">
    <property type="entry name" value="F-box domain"/>
    <property type="match status" value="1"/>
</dbReference>
<organism evidence="1 3">
    <name type="scientific">Rhizophagus clarus</name>
    <dbReference type="NCBI Taxonomy" id="94130"/>
    <lineage>
        <taxon>Eukaryota</taxon>
        <taxon>Fungi</taxon>
        <taxon>Fungi incertae sedis</taxon>
        <taxon>Mucoromycota</taxon>
        <taxon>Glomeromycotina</taxon>
        <taxon>Glomeromycetes</taxon>
        <taxon>Glomerales</taxon>
        <taxon>Glomeraceae</taxon>
        <taxon>Rhizophagus</taxon>
    </lineage>
</organism>
<keyword evidence="3" id="KW-1185">Reference proteome</keyword>
<reference evidence="1 3" key="1">
    <citation type="submission" date="2017-11" db="EMBL/GenBank/DDBJ databases">
        <title>The genome of Rhizophagus clarus HR1 reveals common genetic basis of auxotrophy among arbuscular mycorrhizal fungi.</title>
        <authorList>
            <person name="Kobayashi Y."/>
        </authorList>
    </citation>
    <scope>NUCLEOTIDE SEQUENCE [LARGE SCALE GENOMIC DNA]</scope>
    <source>
        <strain evidence="1 3">HR1</strain>
    </source>
</reference>
<dbReference type="EMBL" id="BEXD01003896">
    <property type="protein sequence ID" value="GBC03630.1"/>
    <property type="molecule type" value="Genomic_DNA"/>
</dbReference>
<sequence length="489" mass="57352">MSRIPVDCLNEIFEYLEYDKFSLRSCILVNRLWCELSMRILWRDVWNYSTSNFITLIACLPNESKEILYENGIIISASTSKTPTFNYASFCKVLSFGRVYFKIGRLLKDQQNILRLGLDNKTNIVSQEIFKMFMKEIPSLRSLSFFTYPKLIFKLYPGTKDCLKNLSQLHCSSDYSSEIFYQLSQICYNIQSFTLNVEKIVSNGLVDLISVQRNLKFFSILYYGRSESVNGLSNRILSLMSKFPNILTELVIYGENNHLSLSFIANFSNLQELALSFNQSSCFIDFEKLQYVIFSRLHVLKINKRYPRVELLIKFLENNGKNLKEIYIGESERAFCSDNSLNLAIAKFCPNLRKLSVGIKYNELETLKIIFNSCKNLESIRIWCGEYYLNEKEALETFTNYSSQNIYELILYYRLYEVRVKLLPKELESFFTSWVDRKPQKSLSLIIVKNNEISLVNNNENVEIINKYIKLGVVKKFIITDFTDFEYNF</sequence>
<dbReference type="Gene3D" id="3.80.10.10">
    <property type="entry name" value="Ribonuclease Inhibitor"/>
    <property type="match status" value="1"/>
</dbReference>
<dbReference type="InterPro" id="IPR032675">
    <property type="entry name" value="LRR_dom_sf"/>
</dbReference>
<dbReference type="SUPFAM" id="SSF52047">
    <property type="entry name" value="RNI-like"/>
    <property type="match status" value="1"/>
</dbReference>
<dbReference type="Proteomes" id="UP000247702">
    <property type="component" value="Unassembled WGS sequence"/>
</dbReference>